<feature type="compositionally biased region" description="Acidic residues" evidence="3">
    <location>
        <begin position="942"/>
        <end position="961"/>
    </location>
</feature>
<dbReference type="PANTHER" id="PTHR22746:SF10">
    <property type="entry name" value="GUANINE NUCLEOTIDE EXCHANGE FACTOR SUBUNIT RIC1"/>
    <property type="match status" value="1"/>
</dbReference>
<dbReference type="Proteomes" id="UP001204833">
    <property type="component" value="Unassembled WGS sequence"/>
</dbReference>
<dbReference type="RefSeq" id="XP_051611019.1">
    <property type="nucleotide sequence ID" value="XM_051755038.1"/>
</dbReference>
<keyword evidence="6" id="KW-1185">Reference proteome</keyword>
<dbReference type="EMBL" id="JAIHNG010000034">
    <property type="protein sequence ID" value="KAI5967129.1"/>
    <property type="molecule type" value="Genomic_DNA"/>
</dbReference>
<dbReference type="AlphaFoldDB" id="A0AAD5BJI5"/>
<dbReference type="GO" id="GO:0000139">
    <property type="term" value="C:Golgi membrane"/>
    <property type="evidence" value="ECO:0007669"/>
    <property type="project" value="TreeGrafter"/>
</dbReference>
<evidence type="ECO:0000256" key="3">
    <source>
        <dbReference type="SAM" id="MobiDB-lite"/>
    </source>
</evidence>
<feature type="region of interest" description="Disordered" evidence="3">
    <location>
        <begin position="942"/>
        <end position="965"/>
    </location>
</feature>
<dbReference type="InterPro" id="IPR009771">
    <property type="entry name" value="RIC1_C"/>
</dbReference>
<dbReference type="Pfam" id="PF07064">
    <property type="entry name" value="RIC1"/>
    <property type="match status" value="1"/>
</dbReference>
<gene>
    <name evidence="5" type="ORF">KGF57_000558</name>
</gene>
<evidence type="ECO:0000313" key="6">
    <source>
        <dbReference type="Proteomes" id="UP001204833"/>
    </source>
</evidence>
<dbReference type="PANTHER" id="PTHR22746">
    <property type="entry name" value="RAB6A-GEF COMPLEX PARTNER PROTEIN 1"/>
    <property type="match status" value="1"/>
</dbReference>
<sequence length="1032" mass="118432">MIDGCPNFAIGLNLEGEVIDVIQLHQIVALITTTSVYIYHSYTLLPLANHTRSSSSIESNGVNIKAKKKLIHTPHSGRQSKLNLFIQTDSNFIVIYQISIDYSHPIYEVHNSNHELIQAAVPMNYSLGNFSFTKFLQSATKSFMQGHDEDVSPKLENVESINNNSIDDELGGYDIEPVKLSVYKVLQMGSGSAGEQQFWLRSNSHELFVFNFANESNEEVKGDSFQIVDLSTFETKLIDLSIYKWFKHTAKRIFYNQFEDYFLLVTENNEVLHIKYESEDFHAHTVGSGDLDNVNFSPSSSLLISEESETWKLFNLKDRILEKLKTLTIPQGKISWASCGDFFTLTEDSGHWKLLSRFGKVLFDTLQTVNELNGKHDQTAGFLNAKFILVGENSNTVYVLSQVTNKLYSIPLYNMVNDIVYNKNYITVIENHRNFVRFPMLPKFKRLLLQHESVSSVGKPSTPHGKLILSKSSFGQLSISYGDNIAVSTPIHSGGQTNHVLWFNFKNHFADAMNIIDQFWFQDYLIVVNRRVQHDFEADDDDSTEHFVDEVIVFDTSRTKYGMSGENIVLSSDALLWRYDFKCTFVVTQLIQDKDVSHVVILTADSRLVVLDLVTDKTVNLDTESKHYRIFISTNKTVQLSSLKHKLNLHDTRQISMIDKRHFLFLSKSGELYLLKNVSRTSSISKSPTDVIKPSNMYDLIKLNSSIEFFKFVTIPFQSPVPFIYLFNGNQILIYDVDEMVVKAHNKLHNAHQEDVFEAEEESELVPIAIDADDILPLEIETDSKTINLIGLESSNQTYHHDDFIIKNKLAHKLILNNFIEFDLVHRGDLESTFNKYKPFTNFQFCLELLLFKLLVEEEPQVESQSILTLKRLFQLIEFTESPESIYINCLRKIEVAYWGKFFDVLNTTPVKFMDRLIKLDNVELCYHYLIVYLNYKREGEPGDDNDNDNDSDSDSDSENDNDVKKTTTSTLIANVNGSSDQLNDDDKQIIVQIIKMLAESEKWDWCFELCRFIKILEPSGSFLKEIKAQVG</sequence>
<proteinExistence type="predicted"/>
<evidence type="ECO:0000313" key="5">
    <source>
        <dbReference type="EMBL" id="KAI5967129.1"/>
    </source>
</evidence>
<dbReference type="GO" id="GO:0034066">
    <property type="term" value="C:Ric1-Rgp1 guanyl-nucleotide exchange factor complex"/>
    <property type="evidence" value="ECO:0007669"/>
    <property type="project" value="InterPro"/>
</dbReference>
<dbReference type="GO" id="GO:0006886">
    <property type="term" value="P:intracellular protein transport"/>
    <property type="evidence" value="ECO:0007669"/>
    <property type="project" value="InterPro"/>
</dbReference>
<keyword evidence="2" id="KW-0472">Membrane</keyword>
<name>A0AAD5BJI5_9ASCO</name>
<accession>A0AAD5BJI5</accession>
<organism evidence="5 6">
    <name type="scientific">Candida theae</name>
    <dbReference type="NCBI Taxonomy" id="1198502"/>
    <lineage>
        <taxon>Eukaryota</taxon>
        <taxon>Fungi</taxon>
        <taxon>Dikarya</taxon>
        <taxon>Ascomycota</taxon>
        <taxon>Saccharomycotina</taxon>
        <taxon>Pichiomycetes</taxon>
        <taxon>Debaryomycetaceae</taxon>
        <taxon>Candida/Lodderomyces clade</taxon>
        <taxon>Candida</taxon>
    </lineage>
</organism>
<dbReference type="GeneID" id="76148617"/>
<evidence type="ECO:0000256" key="2">
    <source>
        <dbReference type="ARBA" id="ARBA00023136"/>
    </source>
</evidence>
<reference evidence="5 6" key="1">
    <citation type="journal article" date="2022" name="DNA Res.">
        <title>Genome analysis of five recently described species of the CUG-Ser clade uncovers Candida theae as a new hybrid lineage with pathogenic potential in the Candida parapsilosis species complex.</title>
        <authorList>
            <person name="Mixao V."/>
            <person name="Del Olmo V."/>
            <person name="Hegedusova E."/>
            <person name="Saus E."/>
            <person name="Pryszcz L."/>
            <person name="Cillingova A."/>
            <person name="Nosek J."/>
            <person name="Gabaldon T."/>
        </authorList>
    </citation>
    <scope>NUCLEOTIDE SEQUENCE [LARGE SCALE GENOMIC DNA]</scope>
    <source>
        <strain evidence="5 6">CBS 12239</strain>
    </source>
</reference>
<feature type="domain" description="RIC1 C-terminal alpha solenoid region" evidence="4">
    <location>
        <begin position="827"/>
        <end position="1031"/>
    </location>
</feature>
<evidence type="ECO:0000259" key="4">
    <source>
        <dbReference type="Pfam" id="PF07064"/>
    </source>
</evidence>
<dbReference type="GO" id="GO:0042147">
    <property type="term" value="P:retrograde transport, endosome to Golgi"/>
    <property type="evidence" value="ECO:0007669"/>
    <property type="project" value="TreeGrafter"/>
</dbReference>
<dbReference type="InterPro" id="IPR040096">
    <property type="entry name" value="Ric1"/>
</dbReference>
<evidence type="ECO:0000256" key="1">
    <source>
        <dbReference type="ARBA" id="ARBA00004370"/>
    </source>
</evidence>
<dbReference type="GO" id="GO:0005829">
    <property type="term" value="C:cytosol"/>
    <property type="evidence" value="ECO:0007669"/>
    <property type="project" value="TreeGrafter"/>
</dbReference>
<comment type="subcellular location">
    <subcellularLocation>
        <location evidence="1">Membrane</location>
    </subcellularLocation>
</comment>
<protein>
    <submittedName>
        <fullName evidence="5">RIC1</fullName>
    </submittedName>
</protein>
<comment type="caution">
    <text evidence="5">The sequence shown here is derived from an EMBL/GenBank/DDBJ whole genome shotgun (WGS) entry which is preliminary data.</text>
</comment>